<name>A0ABW0FMV4_9CAUL</name>
<proteinExistence type="predicted"/>
<evidence type="ECO:0008006" key="5">
    <source>
        <dbReference type="Google" id="ProtNLM"/>
    </source>
</evidence>
<keyword evidence="2" id="KW-0732">Signal</keyword>
<protein>
    <recommendedName>
        <fullName evidence="5">DUF3617 family protein</fullName>
    </recommendedName>
</protein>
<keyword evidence="4" id="KW-1185">Reference proteome</keyword>
<dbReference type="RefSeq" id="WP_374038725.1">
    <property type="nucleotide sequence ID" value="NZ_CP169082.1"/>
</dbReference>
<feature type="chain" id="PRO_5045888900" description="DUF3617 family protein" evidence="2">
    <location>
        <begin position="23"/>
        <end position="167"/>
    </location>
</feature>
<gene>
    <name evidence="3" type="ORF">ACFPIE_02715</name>
</gene>
<sequence>MLTALALSLVLQQAAGSAVVWATPAPEPEPVEAVEVVAETTLPDWAVADPFGWERSQCNPMIRGETPLETCQARVRSELFAALGDRLPAGLRPPGEPVPCLATPGEDGGYAVQCGAPERQAAAVVTPRIQDCRSRPTRHGGSVSFTTDCRTDDQRSEGLSFRLFGKD</sequence>
<dbReference type="EMBL" id="JBHSLF010000004">
    <property type="protein sequence ID" value="MFC5342809.1"/>
    <property type="molecule type" value="Genomic_DNA"/>
</dbReference>
<evidence type="ECO:0000313" key="4">
    <source>
        <dbReference type="Proteomes" id="UP001596152"/>
    </source>
</evidence>
<reference evidence="4" key="1">
    <citation type="journal article" date="2019" name="Int. J. Syst. Evol. Microbiol.">
        <title>The Global Catalogue of Microorganisms (GCM) 10K type strain sequencing project: providing services to taxonomists for standard genome sequencing and annotation.</title>
        <authorList>
            <consortium name="The Broad Institute Genomics Platform"/>
            <consortium name="The Broad Institute Genome Sequencing Center for Infectious Disease"/>
            <person name="Wu L."/>
            <person name="Ma J."/>
        </authorList>
    </citation>
    <scope>NUCLEOTIDE SEQUENCE [LARGE SCALE GENOMIC DNA]</scope>
    <source>
        <strain evidence="4">JCM 12125</strain>
    </source>
</reference>
<feature type="region of interest" description="Disordered" evidence="1">
    <location>
        <begin position="132"/>
        <end position="167"/>
    </location>
</feature>
<evidence type="ECO:0000256" key="2">
    <source>
        <dbReference type="SAM" id="SignalP"/>
    </source>
</evidence>
<organism evidence="3 4">
    <name type="scientific">Brevundimonas staleyi</name>
    <dbReference type="NCBI Taxonomy" id="74326"/>
    <lineage>
        <taxon>Bacteria</taxon>
        <taxon>Pseudomonadati</taxon>
        <taxon>Pseudomonadota</taxon>
        <taxon>Alphaproteobacteria</taxon>
        <taxon>Caulobacterales</taxon>
        <taxon>Caulobacteraceae</taxon>
        <taxon>Brevundimonas</taxon>
    </lineage>
</organism>
<feature type="signal peptide" evidence="2">
    <location>
        <begin position="1"/>
        <end position="22"/>
    </location>
</feature>
<dbReference type="Proteomes" id="UP001596152">
    <property type="component" value="Unassembled WGS sequence"/>
</dbReference>
<evidence type="ECO:0000256" key="1">
    <source>
        <dbReference type="SAM" id="MobiDB-lite"/>
    </source>
</evidence>
<evidence type="ECO:0000313" key="3">
    <source>
        <dbReference type="EMBL" id="MFC5342809.1"/>
    </source>
</evidence>
<accession>A0ABW0FMV4</accession>
<comment type="caution">
    <text evidence="3">The sequence shown here is derived from an EMBL/GenBank/DDBJ whole genome shotgun (WGS) entry which is preliminary data.</text>
</comment>